<feature type="domain" description="Glyoxalase/fosfomycin resistance/dioxygenase" evidence="2">
    <location>
        <begin position="175"/>
        <end position="284"/>
    </location>
</feature>
<dbReference type="RefSeq" id="WP_193497055.1">
    <property type="nucleotide sequence ID" value="NZ_CP063169.1"/>
</dbReference>
<dbReference type="PANTHER" id="PTHR43279:SF1">
    <property type="entry name" value="CATECHOL-2,3-DIOXYGENASE"/>
    <property type="match status" value="1"/>
</dbReference>
<dbReference type="Proteomes" id="UP000593758">
    <property type="component" value="Chromosome"/>
</dbReference>
<dbReference type="AlphaFoldDB" id="A0A7M1SSD7"/>
<organism evidence="3 4">
    <name type="scientific">Ruania alkalisoli</name>
    <dbReference type="NCBI Taxonomy" id="2779775"/>
    <lineage>
        <taxon>Bacteria</taxon>
        <taxon>Bacillati</taxon>
        <taxon>Actinomycetota</taxon>
        <taxon>Actinomycetes</taxon>
        <taxon>Micrococcales</taxon>
        <taxon>Ruaniaceae</taxon>
        <taxon>Ruania</taxon>
    </lineage>
</organism>
<gene>
    <name evidence="3" type="ORF">IM660_17525</name>
</gene>
<sequence>MTDRLAQDTAMGTVDLLVRDLDAMIAYYATGIGLDVLEHAGPTAVLGRGRTPIVRMRAERDLPSFSRRDAGLFHTAILFDSAAALARSLASVAGFAPASFTGSADHLVSEAFYFDDPEGNGVELYLDRPREQWTRTSGGGVQMDSLPLDPNAFMREHLATPAQGEAAAPGPDAVIGHVHLQVGDIPTAKAFYVDTLGFEVMATFGRQAMFIAAGGYHHHIGMNTWNSAGAGPRAASLGLGQVSIEVPTTDDVTALTDRLAHAGIQGRHDGQTLRFDDPWNTVIEVSAAAPQA</sequence>
<dbReference type="InterPro" id="IPR018146">
    <property type="entry name" value="Glyoxalase_1_CS"/>
</dbReference>
<keyword evidence="4" id="KW-1185">Reference proteome</keyword>
<dbReference type="KEGG" id="halt:IM660_17525"/>
<evidence type="ECO:0000313" key="3">
    <source>
        <dbReference type="EMBL" id="QOR70371.1"/>
    </source>
</evidence>
<dbReference type="PANTHER" id="PTHR43279">
    <property type="entry name" value="CATECHOL-2,3-DIOXYGENASE"/>
    <property type="match status" value="1"/>
</dbReference>
<dbReference type="InterPro" id="IPR004360">
    <property type="entry name" value="Glyas_Fos-R_dOase_dom"/>
</dbReference>
<dbReference type="GO" id="GO:0046872">
    <property type="term" value="F:metal ion binding"/>
    <property type="evidence" value="ECO:0007669"/>
    <property type="project" value="UniProtKB-KW"/>
</dbReference>
<name>A0A7M1SSD7_9MICO</name>
<dbReference type="InterPro" id="IPR029068">
    <property type="entry name" value="Glyas_Bleomycin-R_OHBP_Dase"/>
</dbReference>
<keyword evidence="1" id="KW-0479">Metal-binding</keyword>
<dbReference type="PROSITE" id="PS00934">
    <property type="entry name" value="GLYOXALASE_I_1"/>
    <property type="match status" value="1"/>
</dbReference>
<protein>
    <submittedName>
        <fullName evidence="3">VOC family protein</fullName>
    </submittedName>
</protein>
<dbReference type="GO" id="GO:0004462">
    <property type="term" value="F:lactoylglutathione lyase activity"/>
    <property type="evidence" value="ECO:0007669"/>
    <property type="project" value="InterPro"/>
</dbReference>
<dbReference type="EMBL" id="CP063169">
    <property type="protein sequence ID" value="QOR70371.1"/>
    <property type="molecule type" value="Genomic_DNA"/>
</dbReference>
<proteinExistence type="predicted"/>
<dbReference type="Gene3D" id="3.10.180.10">
    <property type="entry name" value="2,3-Dihydroxybiphenyl 1,2-Dioxygenase, domain 1"/>
    <property type="match status" value="2"/>
</dbReference>
<dbReference type="SUPFAM" id="SSF54593">
    <property type="entry name" value="Glyoxalase/Bleomycin resistance protein/Dihydroxybiphenyl dioxygenase"/>
    <property type="match status" value="1"/>
</dbReference>
<evidence type="ECO:0000313" key="4">
    <source>
        <dbReference type="Proteomes" id="UP000593758"/>
    </source>
</evidence>
<evidence type="ECO:0000256" key="1">
    <source>
        <dbReference type="ARBA" id="ARBA00022723"/>
    </source>
</evidence>
<dbReference type="Pfam" id="PF00903">
    <property type="entry name" value="Glyoxalase"/>
    <property type="match status" value="1"/>
</dbReference>
<reference evidence="3 4" key="1">
    <citation type="submission" date="2020-10" db="EMBL/GenBank/DDBJ databases">
        <title>Haloactinobacterium sp. RN3S43, a bacterium isolated from saline soil.</title>
        <authorList>
            <person name="Sun J.-Q."/>
        </authorList>
    </citation>
    <scope>NUCLEOTIDE SEQUENCE [LARGE SCALE GENOMIC DNA]</scope>
    <source>
        <strain evidence="3 4">RN3S43</strain>
    </source>
</reference>
<evidence type="ECO:0000259" key="2">
    <source>
        <dbReference type="Pfam" id="PF00903"/>
    </source>
</evidence>
<accession>A0A7M1SSD7</accession>